<accession>A0A2V4ABZ9</accession>
<protein>
    <submittedName>
        <fullName evidence="2">ATP/GTP-binding protein</fullName>
    </submittedName>
</protein>
<keyword evidence="3" id="KW-1185">Reference proteome</keyword>
<dbReference type="RefSeq" id="WP_112278853.1">
    <property type="nucleotide sequence ID" value="NZ_CM009984.1"/>
</dbReference>
<dbReference type="OrthoDB" id="9804380at2"/>
<reference evidence="2 3" key="1">
    <citation type="submission" date="2016-07" db="EMBL/GenBank/DDBJ databases">
        <title>Draft genome sequence of Prauserella muralis DSM 45305, isolated from a mould-covered wall in an indoor environment.</title>
        <authorList>
            <person name="Ruckert C."/>
            <person name="Albersmeier A."/>
            <person name="Jiang C.-L."/>
            <person name="Jiang Y."/>
            <person name="Kalinowski J."/>
            <person name="Schneider O."/>
            <person name="Winkler A."/>
            <person name="Zotchev S.B."/>
        </authorList>
    </citation>
    <scope>NUCLEOTIDE SEQUENCE [LARGE SCALE GENOMIC DNA]</scope>
    <source>
        <strain evidence="2 3">DSM 45305</strain>
        <plasmid evidence="3">ppmurdsm45305</plasmid>
    </source>
</reference>
<evidence type="ECO:0000313" key="3">
    <source>
        <dbReference type="Proteomes" id="UP000249915"/>
    </source>
</evidence>
<dbReference type="Gene3D" id="3.40.50.300">
    <property type="entry name" value="P-loop containing nucleotide triphosphate hydrolases"/>
    <property type="match status" value="2"/>
</dbReference>
<feature type="region of interest" description="Disordered" evidence="1">
    <location>
        <begin position="1"/>
        <end position="24"/>
    </location>
</feature>
<organism evidence="2 3">
    <name type="scientific">Prauserella muralis</name>
    <dbReference type="NCBI Taxonomy" id="588067"/>
    <lineage>
        <taxon>Bacteria</taxon>
        <taxon>Bacillati</taxon>
        <taxon>Actinomycetota</taxon>
        <taxon>Actinomycetes</taxon>
        <taxon>Pseudonocardiales</taxon>
        <taxon>Pseudonocardiaceae</taxon>
        <taxon>Prauserella</taxon>
    </lineage>
</organism>
<comment type="caution">
    <text evidence="2">The sequence shown here is derived from an EMBL/GenBank/DDBJ whole genome shotgun (WGS) entry which is preliminary data.</text>
</comment>
<dbReference type="SUPFAM" id="SSF52540">
    <property type="entry name" value="P-loop containing nucleoside triphosphate hydrolases"/>
    <property type="match status" value="1"/>
</dbReference>
<geneLocation type="plasmid" evidence="3">
    <name>ppmurdsm45305</name>
</geneLocation>
<dbReference type="InterPro" id="IPR027417">
    <property type="entry name" value="P-loop_NTPase"/>
</dbReference>
<sequence length="493" mass="52169">MSAPARPAPGPRGIPGPGGGRDGYVPQLREWRGTTVQVCGLWPFSAAAGSPMVGVPVGRHLITGATVCFDPITWFRHGLISNPGVGVLGLPGLGKSTFLRRLLLGLVGFGVKPLVLGDLKPDYADLVEALGGQVVRLGRGRGTLNPLDTGALGQAAARLQGAAAEALRAEIHGRQLHMVAALIAIVRGPHRPVDHDESTILSAALRVLAARHRDRVPVLADLIRVLDEGPSEVRAVVLDRGDEQRYRDAVDPLHKSLVGLLDGALGEVFAHPTSVQIDLDAPAVCMDLSRIVAGDAALQAASLLATWSSGFGAVAGAQALADAGLAPQRNYFVIMDELWRVLRAGAGLVDRVDAITRLDRNEGYGKALCTHTLADLEALPTPEDRAKARGLFERCAVTVMSGLPRKELADLQGLVHLSHEEQNHVTRWSDPAPWDNATGQRATPPGLGKFLIKAGRKPGIPCEVVLTDAEIDLNNTNRRWQMAALAAGGGVEE</sequence>
<dbReference type="Proteomes" id="UP000249915">
    <property type="component" value="Plasmid pPmurDSM45305"/>
</dbReference>
<keyword evidence="2" id="KW-0614">Plasmid</keyword>
<name>A0A2V4ABZ9_9PSEU</name>
<feature type="compositionally biased region" description="Pro residues" evidence="1">
    <location>
        <begin position="1"/>
        <end position="14"/>
    </location>
</feature>
<dbReference type="AlphaFoldDB" id="A0A2V4ABZ9"/>
<proteinExistence type="predicted"/>
<dbReference type="EMBL" id="MASW01000024">
    <property type="protein sequence ID" value="PXY16608.1"/>
    <property type="molecule type" value="Genomic_DNA"/>
</dbReference>
<evidence type="ECO:0000313" key="2">
    <source>
        <dbReference type="EMBL" id="PXY16608.1"/>
    </source>
</evidence>
<evidence type="ECO:0000256" key="1">
    <source>
        <dbReference type="SAM" id="MobiDB-lite"/>
    </source>
</evidence>
<gene>
    <name evidence="2" type="ORF">BAY60_36060</name>
</gene>